<reference evidence="2 3" key="1">
    <citation type="journal article" date="2014" name="BMC Genomics">
        <title>The genome of the intracellular bacterium of the coastal bivalve, Solemya velum: a blueprint for thriving in and out of symbiosis.</title>
        <authorList>
            <person name="Dmytrenko O."/>
            <person name="Russell S.L."/>
            <person name="Loo W.T."/>
            <person name="Fontanez K.M."/>
            <person name="Liao L."/>
            <person name="Roeselers G."/>
            <person name="Sharma R."/>
            <person name="Stewart F.J."/>
            <person name="Newton I.L."/>
            <person name="Woyke T."/>
            <person name="Wu D."/>
            <person name="Lang J.M."/>
            <person name="Eisen J.A."/>
            <person name="Cavanaugh C.M."/>
        </authorList>
    </citation>
    <scope>NUCLEOTIDE SEQUENCE [LARGE SCALE GENOMIC DNA]</scope>
    <source>
        <strain evidence="2 3">WH</strain>
    </source>
</reference>
<dbReference type="STRING" id="2340.JV46_28480"/>
<dbReference type="AlphaFoldDB" id="A0A0B0H870"/>
<sequence>MRQLFNFENFPLTFTIGLIIFAWLSFLSVIIFG</sequence>
<evidence type="ECO:0000313" key="2">
    <source>
        <dbReference type="EMBL" id="KHF24079.1"/>
    </source>
</evidence>
<proteinExistence type="predicted"/>
<keyword evidence="1" id="KW-0472">Membrane</keyword>
<dbReference type="EMBL" id="JRAA01000003">
    <property type="protein sequence ID" value="KHF24079.1"/>
    <property type="molecule type" value="Genomic_DNA"/>
</dbReference>
<feature type="transmembrane region" description="Helical" evidence="1">
    <location>
        <begin position="12"/>
        <end position="32"/>
    </location>
</feature>
<keyword evidence="3" id="KW-1185">Reference proteome</keyword>
<comment type="caution">
    <text evidence="2">The sequence shown here is derived from an EMBL/GenBank/DDBJ whole genome shotgun (WGS) entry which is preliminary data.</text>
</comment>
<accession>A0A0B0H870</accession>
<gene>
    <name evidence="2" type="ORF">JV46_28480</name>
</gene>
<name>A0A0B0H870_SOVGS</name>
<evidence type="ECO:0000313" key="3">
    <source>
        <dbReference type="Proteomes" id="UP000030856"/>
    </source>
</evidence>
<dbReference type="Proteomes" id="UP000030856">
    <property type="component" value="Unassembled WGS sequence"/>
</dbReference>
<evidence type="ECO:0000256" key="1">
    <source>
        <dbReference type="SAM" id="Phobius"/>
    </source>
</evidence>
<protein>
    <submittedName>
        <fullName evidence="2">Uncharacterized protein</fullName>
    </submittedName>
</protein>
<keyword evidence="1" id="KW-1133">Transmembrane helix</keyword>
<organism evidence="2 3">
    <name type="scientific">Solemya velum gill symbiont</name>
    <dbReference type="NCBI Taxonomy" id="2340"/>
    <lineage>
        <taxon>Bacteria</taxon>
        <taxon>Pseudomonadati</taxon>
        <taxon>Pseudomonadota</taxon>
        <taxon>Gammaproteobacteria</taxon>
        <taxon>sulfur-oxidizing symbionts</taxon>
    </lineage>
</organism>
<keyword evidence="1" id="KW-0812">Transmembrane</keyword>